<gene>
    <name evidence="2" type="ORF">C7212DRAFT_342317</name>
</gene>
<protein>
    <submittedName>
        <fullName evidence="2">Uncharacterized protein</fullName>
    </submittedName>
</protein>
<dbReference type="Proteomes" id="UP000246991">
    <property type="component" value="Unassembled WGS sequence"/>
</dbReference>
<feature type="transmembrane region" description="Helical" evidence="1">
    <location>
        <begin position="164"/>
        <end position="186"/>
    </location>
</feature>
<keyword evidence="1" id="KW-0472">Membrane</keyword>
<dbReference type="EMBL" id="PYWC01000023">
    <property type="protein sequence ID" value="PWW77381.1"/>
    <property type="molecule type" value="Genomic_DNA"/>
</dbReference>
<proteinExistence type="predicted"/>
<keyword evidence="3" id="KW-1185">Reference proteome</keyword>
<comment type="caution">
    <text evidence="2">The sequence shown here is derived from an EMBL/GenBank/DDBJ whole genome shotgun (WGS) entry which is preliminary data.</text>
</comment>
<keyword evidence="1" id="KW-0812">Transmembrane</keyword>
<keyword evidence="1" id="KW-1133">Transmembrane helix</keyword>
<sequence>MVMKLVISFVVLTSYIPNLVINLTVLHSLGQANPTRLLTPLDSATKTLLPQKASYHFFTVENQKQICPKAHLLCPFLFLEEPYYSTTTTFPDATGIPTLPSAPDLSPDTFPDASVSGTGLFPFLLSGASLQLSHSHPLTYSLNPLTCSPNSVTSLPLTVATSSAALTFFSASITLISTSLLATAILSTASATVVLFFASMASSLATATTLPSTLSDTNLSTTLSPSLFSPWATATSSCATPSLLSAFSTSHLNQAPFSSDPNSRVSSSAAFLCDAWSHFDRIETWCYNCEISFSIGKVFSTTTDSTTDCFATDLAEKKPPLLLTIID</sequence>
<name>A0A317SW49_9PEZI</name>
<organism evidence="2 3">
    <name type="scientific">Tuber magnatum</name>
    <name type="common">white Piedmont truffle</name>
    <dbReference type="NCBI Taxonomy" id="42249"/>
    <lineage>
        <taxon>Eukaryota</taxon>
        <taxon>Fungi</taxon>
        <taxon>Dikarya</taxon>
        <taxon>Ascomycota</taxon>
        <taxon>Pezizomycotina</taxon>
        <taxon>Pezizomycetes</taxon>
        <taxon>Pezizales</taxon>
        <taxon>Tuberaceae</taxon>
        <taxon>Tuber</taxon>
    </lineage>
</organism>
<evidence type="ECO:0000313" key="3">
    <source>
        <dbReference type="Proteomes" id="UP000246991"/>
    </source>
</evidence>
<reference evidence="2 3" key="1">
    <citation type="submission" date="2018-03" db="EMBL/GenBank/DDBJ databases">
        <title>Genomes of Pezizomycetes fungi and the evolution of truffles.</title>
        <authorList>
            <person name="Murat C."/>
            <person name="Payen T."/>
            <person name="Noel B."/>
            <person name="Kuo A."/>
            <person name="Martin F.M."/>
        </authorList>
    </citation>
    <scope>NUCLEOTIDE SEQUENCE [LARGE SCALE GENOMIC DNA]</scope>
    <source>
        <strain evidence="2">091103-1</strain>
    </source>
</reference>
<evidence type="ECO:0000313" key="2">
    <source>
        <dbReference type="EMBL" id="PWW77381.1"/>
    </source>
</evidence>
<accession>A0A317SW49</accession>
<evidence type="ECO:0000256" key="1">
    <source>
        <dbReference type="SAM" id="Phobius"/>
    </source>
</evidence>
<dbReference type="AlphaFoldDB" id="A0A317SW49"/>